<dbReference type="EMBL" id="JAQQWM010000008">
    <property type="protein sequence ID" value="KAK8053500.1"/>
    <property type="molecule type" value="Genomic_DNA"/>
</dbReference>
<dbReference type="Proteomes" id="UP001446871">
    <property type="component" value="Unassembled WGS sequence"/>
</dbReference>
<evidence type="ECO:0000313" key="2">
    <source>
        <dbReference type="Proteomes" id="UP001446871"/>
    </source>
</evidence>
<sequence>MRTITGYDWVLLLPTKCSQAPSALQLLELTIYFKVVLHQIEGLSKKGPPWLGEFEVECNITISMPATMTPDWLQDSQGSVDGFDPRGRKAWAIGQLPWDTCCEGLSAAAGFPARAFWTSGLLMKFKISMGPRREPL</sequence>
<proteinExistence type="predicted"/>
<name>A0ABR1U3N4_9PEZI</name>
<organism evidence="1 2">
    <name type="scientific">Apiospora saccharicola</name>
    <dbReference type="NCBI Taxonomy" id="335842"/>
    <lineage>
        <taxon>Eukaryota</taxon>
        <taxon>Fungi</taxon>
        <taxon>Dikarya</taxon>
        <taxon>Ascomycota</taxon>
        <taxon>Pezizomycotina</taxon>
        <taxon>Sordariomycetes</taxon>
        <taxon>Xylariomycetidae</taxon>
        <taxon>Amphisphaeriales</taxon>
        <taxon>Apiosporaceae</taxon>
        <taxon>Apiospora</taxon>
    </lineage>
</organism>
<accession>A0ABR1U3N4</accession>
<reference evidence="1 2" key="1">
    <citation type="submission" date="2023-01" db="EMBL/GenBank/DDBJ databases">
        <title>Analysis of 21 Apiospora genomes using comparative genomics revels a genus with tremendous synthesis potential of carbohydrate active enzymes and secondary metabolites.</title>
        <authorList>
            <person name="Sorensen T."/>
        </authorList>
    </citation>
    <scope>NUCLEOTIDE SEQUENCE [LARGE SCALE GENOMIC DNA]</scope>
    <source>
        <strain evidence="1 2">CBS 83171</strain>
    </source>
</reference>
<evidence type="ECO:0000313" key="1">
    <source>
        <dbReference type="EMBL" id="KAK8053500.1"/>
    </source>
</evidence>
<comment type="caution">
    <text evidence="1">The sequence shown here is derived from an EMBL/GenBank/DDBJ whole genome shotgun (WGS) entry which is preliminary data.</text>
</comment>
<gene>
    <name evidence="1" type="ORF">PG996_012801</name>
</gene>
<protein>
    <submittedName>
        <fullName evidence="1">Uncharacterized protein</fullName>
    </submittedName>
</protein>
<keyword evidence="2" id="KW-1185">Reference proteome</keyword>